<comment type="similarity">
    <text evidence="1">Belongs to the TRAFAC class translation factor GTPase superfamily. Classic translation factor GTPase family. EF-Tu/EF-1A subfamily.</text>
</comment>
<dbReference type="Gene3D" id="2.40.30.10">
    <property type="entry name" value="Translation factors"/>
    <property type="match status" value="2"/>
</dbReference>
<dbReference type="InterPro" id="IPR054696">
    <property type="entry name" value="GTP-eEF1A_C"/>
</dbReference>
<evidence type="ECO:0000313" key="6">
    <source>
        <dbReference type="Proteomes" id="UP000011082"/>
    </source>
</evidence>
<dbReference type="SUPFAM" id="SSF52540">
    <property type="entry name" value="P-loop containing nucleoside triphosphate hydrolases"/>
    <property type="match status" value="1"/>
</dbReference>
<dbReference type="PRINTS" id="PR00315">
    <property type="entry name" value="ELONGATNFCT"/>
</dbReference>
<proteinExistence type="inferred from homology"/>
<dbReference type="OrthoDB" id="342024at2759"/>
<sequence>MSEATAKPLINICIIGHVDSGKSTLCGQLATKFGTLDERQQAKLAKIAEENQKGSFTLAYFTDRTEQERKRGVTINTTLVEMQTTKFKINFLDCPGHADYIKNATSGCKQSDLSIVVVPADFQASCSADGTLKTHLTLAAILGSKSFIVCINKLDEVAEKARKADGSGNVNSDNLKPIFDAAVAAVGKLLKKLVPDPKSIIYLPVSALHGIGIFKDGKKFDFFEGYIPPEGKAKPGFEKITSLEEAIDFQETPKRPTDQRLRIPVSSLAHVPGQGPIICGRVDYGILTKGMLVKDLPLGFVGEVKNIQAHKQDVEAGVAGMNIGFSLKIEDKNKAPLIEKVTAGHMIGDAKDESFNLYPFYLVSCVSLKGKSKSSGQEEKGIKSGYTPVVSCGTSNIASKFVKLVSAVDRDSNAVVENPPFIAKDQKFTALIYPTKQALFEGVKSFPNLGKFVCRDSGVLVAVGQIIECVSEEKALSEYGVDLKEVTGTKPTGSVTTDKKGKKK</sequence>
<dbReference type="SUPFAM" id="SSF50447">
    <property type="entry name" value="Translation proteins"/>
    <property type="match status" value="1"/>
</dbReference>
<dbReference type="InterPro" id="IPR027417">
    <property type="entry name" value="P-loop_NTPase"/>
</dbReference>
<evidence type="ECO:0000259" key="4">
    <source>
        <dbReference type="PROSITE" id="PS51722"/>
    </source>
</evidence>
<protein>
    <submittedName>
        <fullName evidence="5">Small GTP-binding protein domain protein</fullName>
    </submittedName>
</protein>
<keyword evidence="6" id="KW-1185">Reference proteome</keyword>
<dbReference type="PROSITE" id="PS00301">
    <property type="entry name" value="G_TR_1"/>
    <property type="match status" value="1"/>
</dbReference>
<name>L2GMU7_VITCO</name>
<dbReference type="InterPro" id="IPR009000">
    <property type="entry name" value="Transl_B-barrel_sf"/>
</dbReference>
<keyword evidence="3" id="KW-0342">GTP-binding</keyword>
<dbReference type="Pfam" id="PF00009">
    <property type="entry name" value="GTP_EFTU"/>
    <property type="match status" value="1"/>
</dbReference>
<dbReference type="InterPro" id="IPR031157">
    <property type="entry name" value="G_TR_CS"/>
</dbReference>
<dbReference type="PANTHER" id="PTHR23115">
    <property type="entry name" value="TRANSLATION FACTOR"/>
    <property type="match status" value="1"/>
</dbReference>
<feature type="domain" description="Tr-type G" evidence="4">
    <location>
        <begin position="7"/>
        <end position="232"/>
    </location>
</feature>
<dbReference type="InterPro" id="IPR000795">
    <property type="entry name" value="T_Tr_GTP-bd_dom"/>
</dbReference>
<accession>L2GMU7</accession>
<evidence type="ECO:0000256" key="3">
    <source>
        <dbReference type="ARBA" id="ARBA00023134"/>
    </source>
</evidence>
<dbReference type="InParanoid" id="L2GMU7"/>
<dbReference type="AlphaFoldDB" id="L2GMU7"/>
<dbReference type="FunCoup" id="L2GMU7">
    <property type="interactions" value="136"/>
</dbReference>
<evidence type="ECO:0000256" key="1">
    <source>
        <dbReference type="ARBA" id="ARBA00007249"/>
    </source>
</evidence>
<dbReference type="PROSITE" id="PS51722">
    <property type="entry name" value="G_TR_2"/>
    <property type="match status" value="1"/>
</dbReference>
<dbReference type="CDD" id="cd01513">
    <property type="entry name" value="Translation_factor_III"/>
    <property type="match status" value="1"/>
</dbReference>
<dbReference type="Proteomes" id="UP000011082">
    <property type="component" value="Unassembled WGS sequence"/>
</dbReference>
<dbReference type="GO" id="GO:0003924">
    <property type="term" value="F:GTPase activity"/>
    <property type="evidence" value="ECO:0007669"/>
    <property type="project" value="InterPro"/>
</dbReference>
<dbReference type="EMBL" id="JH370134">
    <property type="protein sequence ID" value="ELA42141.1"/>
    <property type="molecule type" value="Genomic_DNA"/>
</dbReference>
<dbReference type="VEuPathDB" id="MicrosporidiaDB:VICG_00784"/>
<dbReference type="OMA" id="FAPQNIT"/>
<organism evidence="5 6">
    <name type="scientific">Vittaforma corneae (strain ATCC 50505)</name>
    <name type="common">Microsporidian parasite</name>
    <name type="synonym">Nosema corneum</name>
    <dbReference type="NCBI Taxonomy" id="993615"/>
    <lineage>
        <taxon>Eukaryota</taxon>
        <taxon>Fungi</taxon>
        <taxon>Fungi incertae sedis</taxon>
        <taxon>Microsporidia</taxon>
        <taxon>Nosematidae</taxon>
        <taxon>Vittaforma</taxon>
    </lineage>
</organism>
<dbReference type="HOGENOM" id="CLU_007265_3_5_1"/>
<dbReference type="SUPFAM" id="SSF50465">
    <property type="entry name" value="EF-Tu/eEF-1alpha/eIF2-gamma C-terminal domain"/>
    <property type="match status" value="1"/>
</dbReference>
<evidence type="ECO:0000313" key="5">
    <source>
        <dbReference type="EMBL" id="ELA42141.1"/>
    </source>
</evidence>
<keyword evidence="2" id="KW-0547">Nucleotide-binding</keyword>
<dbReference type="InterPro" id="IPR009001">
    <property type="entry name" value="Transl_elong_EF1A/Init_IF2_C"/>
</dbReference>
<evidence type="ECO:0000256" key="2">
    <source>
        <dbReference type="ARBA" id="ARBA00022741"/>
    </source>
</evidence>
<dbReference type="RefSeq" id="XP_007604233.1">
    <property type="nucleotide sequence ID" value="XM_007604171.1"/>
</dbReference>
<gene>
    <name evidence="5" type="ORF">VICG_00784</name>
</gene>
<dbReference type="GeneID" id="19881498"/>
<dbReference type="STRING" id="993615.L2GMU7"/>
<dbReference type="Gene3D" id="3.40.50.300">
    <property type="entry name" value="P-loop containing nucleotide triphosphate hydrolases"/>
    <property type="match status" value="1"/>
</dbReference>
<dbReference type="InterPro" id="IPR050100">
    <property type="entry name" value="TRAFAC_GTPase_members"/>
</dbReference>
<reference evidence="6" key="1">
    <citation type="submission" date="2011-05" db="EMBL/GenBank/DDBJ databases">
        <title>The genome sequence of Vittaforma corneae strain ATCC 50505.</title>
        <authorList>
            <consortium name="The Broad Institute Genome Sequencing Platform"/>
            <person name="Cuomo C."/>
            <person name="Didier E."/>
            <person name="Bowers L."/>
            <person name="Young S.K."/>
            <person name="Zeng Q."/>
            <person name="Gargeya S."/>
            <person name="Fitzgerald M."/>
            <person name="Haas B."/>
            <person name="Abouelleil A."/>
            <person name="Alvarado L."/>
            <person name="Arachchi H.M."/>
            <person name="Berlin A."/>
            <person name="Chapman S.B."/>
            <person name="Gearin G."/>
            <person name="Goldberg J."/>
            <person name="Griggs A."/>
            <person name="Gujja S."/>
            <person name="Hansen M."/>
            <person name="Heiman D."/>
            <person name="Howarth C."/>
            <person name="Larimer J."/>
            <person name="Lui A."/>
            <person name="MacDonald P.J.P."/>
            <person name="McCowen C."/>
            <person name="Montmayeur A."/>
            <person name="Murphy C."/>
            <person name="Neiman D."/>
            <person name="Pearson M."/>
            <person name="Priest M."/>
            <person name="Roberts A."/>
            <person name="Saif S."/>
            <person name="Shea T."/>
            <person name="Sisk P."/>
            <person name="Stolte C."/>
            <person name="Sykes S."/>
            <person name="Wortman J."/>
            <person name="Nusbaum C."/>
            <person name="Birren B."/>
        </authorList>
    </citation>
    <scope>NUCLEOTIDE SEQUENCE [LARGE SCALE GENOMIC DNA]</scope>
    <source>
        <strain evidence="6">ATCC 50505</strain>
    </source>
</reference>
<dbReference type="GO" id="GO:0005525">
    <property type="term" value="F:GTP binding"/>
    <property type="evidence" value="ECO:0007669"/>
    <property type="project" value="UniProtKB-KW"/>
</dbReference>
<dbReference type="Pfam" id="PF22594">
    <property type="entry name" value="GTP-eEF1A_C"/>
    <property type="match status" value="1"/>
</dbReference>